<reference evidence="3" key="2">
    <citation type="submission" date="2015-01" db="EMBL/GenBank/DDBJ databases">
        <title>Evolutionary Origins and Diversification of the Mycorrhizal Mutualists.</title>
        <authorList>
            <consortium name="DOE Joint Genome Institute"/>
            <consortium name="Mycorrhizal Genomics Consortium"/>
            <person name="Kohler A."/>
            <person name="Kuo A."/>
            <person name="Nagy L.G."/>
            <person name="Floudas D."/>
            <person name="Copeland A."/>
            <person name="Barry K.W."/>
            <person name="Cichocki N."/>
            <person name="Veneault-Fourrey C."/>
            <person name="LaButti K."/>
            <person name="Lindquist E.A."/>
            <person name="Lipzen A."/>
            <person name="Lundell T."/>
            <person name="Morin E."/>
            <person name="Murat C."/>
            <person name="Riley R."/>
            <person name="Ohm R."/>
            <person name="Sun H."/>
            <person name="Tunlid A."/>
            <person name="Henrissat B."/>
            <person name="Grigoriev I.V."/>
            <person name="Hibbett D.S."/>
            <person name="Martin F."/>
        </authorList>
    </citation>
    <scope>NUCLEOTIDE SEQUENCE [LARGE SCALE GENOMIC DNA]</scope>
    <source>
        <strain evidence="3">F 1598</strain>
    </source>
</reference>
<keyword evidence="1" id="KW-0812">Transmembrane</keyword>
<feature type="transmembrane region" description="Helical" evidence="1">
    <location>
        <begin position="9"/>
        <end position="33"/>
    </location>
</feature>
<gene>
    <name evidence="2" type="ORF">PILCRDRAFT_819350</name>
</gene>
<protein>
    <submittedName>
        <fullName evidence="2">Uncharacterized protein</fullName>
    </submittedName>
</protein>
<evidence type="ECO:0000313" key="3">
    <source>
        <dbReference type="Proteomes" id="UP000054166"/>
    </source>
</evidence>
<dbReference type="AlphaFoldDB" id="A0A0C3C2E9"/>
<name>A0A0C3C2E9_PILCF</name>
<keyword evidence="1" id="KW-1133">Transmembrane helix</keyword>
<dbReference type="EMBL" id="KN832990">
    <property type="protein sequence ID" value="KIM83707.1"/>
    <property type="molecule type" value="Genomic_DNA"/>
</dbReference>
<proteinExistence type="predicted"/>
<accession>A0A0C3C2E9</accession>
<keyword evidence="1" id="KW-0472">Membrane</keyword>
<dbReference type="Proteomes" id="UP000054166">
    <property type="component" value="Unassembled WGS sequence"/>
</dbReference>
<dbReference type="InParanoid" id="A0A0C3C2E9"/>
<keyword evidence="3" id="KW-1185">Reference proteome</keyword>
<organism evidence="2 3">
    <name type="scientific">Piloderma croceum (strain F 1598)</name>
    <dbReference type="NCBI Taxonomy" id="765440"/>
    <lineage>
        <taxon>Eukaryota</taxon>
        <taxon>Fungi</taxon>
        <taxon>Dikarya</taxon>
        <taxon>Basidiomycota</taxon>
        <taxon>Agaricomycotina</taxon>
        <taxon>Agaricomycetes</taxon>
        <taxon>Agaricomycetidae</taxon>
        <taxon>Atheliales</taxon>
        <taxon>Atheliaceae</taxon>
        <taxon>Piloderma</taxon>
    </lineage>
</organism>
<evidence type="ECO:0000313" key="2">
    <source>
        <dbReference type="EMBL" id="KIM83707.1"/>
    </source>
</evidence>
<evidence type="ECO:0000256" key="1">
    <source>
        <dbReference type="SAM" id="Phobius"/>
    </source>
</evidence>
<sequence length="76" mass="8694">MILGRQHRLIAMTIGRLVSLPLASFSSISFPYFPICPRMALNSASFRIVFNTIYPWRLLRFRLLSIGAQLQHPSFG</sequence>
<reference evidence="2 3" key="1">
    <citation type="submission" date="2014-04" db="EMBL/GenBank/DDBJ databases">
        <authorList>
            <consortium name="DOE Joint Genome Institute"/>
            <person name="Kuo A."/>
            <person name="Tarkka M."/>
            <person name="Buscot F."/>
            <person name="Kohler A."/>
            <person name="Nagy L.G."/>
            <person name="Floudas D."/>
            <person name="Copeland A."/>
            <person name="Barry K.W."/>
            <person name="Cichocki N."/>
            <person name="Veneault-Fourrey C."/>
            <person name="LaButti K."/>
            <person name="Lindquist E.A."/>
            <person name="Lipzen A."/>
            <person name="Lundell T."/>
            <person name="Morin E."/>
            <person name="Murat C."/>
            <person name="Sun H."/>
            <person name="Tunlid A."/>
            <person name="Henrissat B."/>
            <person name="Grigoriev I.V."/>
            <person name="Hibbett D.S."/>
            <person name="Martin F."/>
            <person name="Nordberg H.P."/>
            <person name="Cantor M.N."/>
            <person name="Hua S.X."/>
        </authorList>
    </citation>
    <scope>NUCLEOTIDE SEQUENCE [LARGE SCALE GENOMIC DNA]</scope>
    <source>
        <strain evidence="2 3">F 1598</strain>
    </source>
</reference>
<dbReference type="HOGENOM" id="CLU_2655355_0_0_1"/>